<feature type="compositionally biased region" description="Basic residues" evidence="1">
    <location>
        <begin position="148"/>
        <end position="159"/>
    </location>
</feature>
<organism evidence="2 3">
    <name type="scientific">Cylindrobasidium torrendii FP15055 ss-10</name>
    <dbReference type="NCBI Taxonomy" id="1314674"/>
    <lineage>
        <taxon>Eukaryota</taxon>
        <taxon>Fungi</taxon>
        <taxon>Dikarya</taxon>
        <taxon>Basidiomycota</taxon>
        <taxon>Agaricomycotina</taxon>
        <taxon>Agaricomycetes</taxon>
        <taxon>Agaricomycetidae</taxon>
        <taxon>Agaricales</taxon>
        <taxon>Marasmiineae</taxon>
        <taxon>Physalacriaceae</taxon>
        <taxon>Cylindrobasidium</taxon>
    </lineage>
</organism>
<name>A0A0D7B3Q0_9AGAR</name>
<feature type="region of interest" description="Disordered" evidence="1">
    <location>
        <begin position="134"/>
        <end position="171"/>
    </location>
</feature>
<sequence length="171" mass="19545">MIAYEPIYSTSGRQMAYNESYDQRMARAEYARRESDTRISAWVSGQRQQASLWAGYLQPPQMHPIIVRTDSYVAENPISPSAYTSVPYIHPDDEEPFVFYSTSPKKVAPQTLAPEPYQDAEIIYSTPTPAPAASRRYLAVPSPSQKAHSTRRLRHRRRLSSLDSIPEDRDH</sequence>
<dbReference type="Proteomes" id="UP000054007">
    <property type="component" value="Unassembled WGS sequence"/>
</dbReference>
<proteinExistence type="predicted"/>
<accession>A0A0D7B3Q0</accession>
<protein>
    <submittedName>
        <fullName evidence="2">Uncharacterized protein</fullName>
    </submittedName>
</protein>
<dbReference type="EMBL" id="KN880601">
    <property type="protein sequence ID" value="KIY65188.1"/>
    <property type="molecule type" value="Genomic_DNA"/>
</dbReference>
<gene>
    <name evidence="2" type="ORF">CYLTODRAFT_424575</name>
</gene>
<evidence type="ECO:0000313" key="3">
    <source>
        <dbReference type="Proteomes" id="UP000054007"/>
    </source>
</evidence>
<evidence type="ECO:0000256" key="1">
    <source>
        <dbReference type="SAM" id="MobiDB-lite"/>
    </source>
</evidence>
<reference evidence="2 3" key="1">
    <citation type="journal article" date="2015" name="Fungal Genet. Biol.">
        <title>Evolution of novel wood decay mechanisms in Agaricales revealed by the genome sequences of Fistulina hepatica and Cylindrobasidium torrendii.</title>
        <authorList>
            <person name="Floudas D."/>
            <person name="Held B.W."/>
            <person name="Riley R."/>
            <person name="Nagy L.G."/>
            <person name="Koehler G."/>
            <person name="Ransdell A.S."/>
            <person name="Younus H."/>
            <person name="Chow J."/>
            <person name="Chiniquy J."/>
            <person name="Lipzen A."/>
            <person name="Tritt A."/>
            <person name="Sun H."/>
            <person name="Haridas S."/>
            <person name="LaButti K."/>
            <person name="Ohm R.A."/>
            <person name="Kues U."/>
            <person name="Blanchette R.A."/>
            <person name="Grigoriev I.V."/>
            <person name="Minto R.E."/>
            <person name="Hibbett D.S."/>
        </authorList>
    </citation>
    <scope>NUCLEOTIDE SEQUENCE [LARGE SCALE GENOMIC DNA]</scope>
    <source>
        <strain evidence="2 3">FP15055 ss-10</strain>
    </source>
</reference>
<dbReference type="OrthoDB" id="2747101at2759"/>
<dbReference type="AlphaFoldDB" id="A0A0D7B3Q0"/>
<keyword evidence="3" id="KW-1185">Reference proteome</keyword>
<evidence type="ECO:0000313" key="2">
    <source>
        <dbReference type="EMBL" id="KIY65188.1"/>
    </source>
</evidence>